<evidence type="ECO:0000313" key="1">
    <source>
        <dbReference type="EMBL" id="GBP20710.1"/>
    </source>
</evidence>
<comment type="caution">
    <text evidence="1">The sequence shown here is derived from an EMBL/GenBank/DDBJ whole genome shotgun (WGS) entry which is preliminary data.</text>
</comment>
<sequence>MLGLLVEQFLDCKMDFHRASYSPRRRVTSRWRSSGGDISELLRSLFVWSWYFFLMMSPCVKLTLKGQNYVPRSYYTIDAEGHVSAPVMLRRLRRDVLPYPLGADYPRAPGTDGVEPNEISGLTMPEWKGRVPLTRSHCERITRHDFFEKPNHVRGKNENAYLMRSRKRRIRDGEGAGAGATAAALYITHSLNGEKGNGRVKKYLRRLVGSGTWERPIGSAQSEWGLVLKNSRLRNLHFEFQGSVSKGKEK</sequence>
<organism evidence="1 2">
    <name type="scientific">Eumeta variegata</name>
    <name type="common">Bagworm moth</name>
    <name type="synonym">Eumeta japonica</name>
    <dbReference type="NCBI Taxonomy" id="151549"/>
    <lineage>
        <taxon>Eukaryota</taxon>
        <taxon>Metazoa</taxon>
        <taxon>Ecdysozoa</taxon>
        <taxon>Arthropoda</taxon>
        <taxon>Hexapoda</taxon>
        <taxon>Insecta</taxon>
        <taxon>Pterygota</taxon>
        <taxon>Neoptera</taxon>
        <taxon>Endopterygota</taxon>
        <taxon>Lepidoptera</taxon>
        <taxon>Glossata</taxon>
        <taxon>Ditrysia</taxon>
        <taxon>Tineoidea</taxon>
        <taxon>Psychidae</taxon>
        <taxon>Oiketicinae</taxon>
        <taxon>Eumeta</taxon>
    </lineage>
</organism>
<keyword evidence="2" id="KW-1185">Reference proteome</keyword>
<proteinExistence type="predicted"/>
<dbReference type="EMBL" id="BGZK01000121">
    <property type="protein sequence ID" value="GBP20710.1"/>
    <property type="molecule type" value="Genomic_DNA"/>
</dbReference>
<protein>
    <submittedName>
        <fullName evidence="1">Uncharacterized protein</fullName>
    </submittedName>
</protein>
<gene>
    <name evidence="1" type="ORF">EVAR_16585_1</name>
</gene>
<dbReference type="Proteomes" id="UP000299102">
    <property type="component" value="Unassembled WGS sequence"/>
</dbReference>
<evidence type="ECO:0000313" key="2">
    <source>
        <dbReference type="Proteomes" id="UP000299102"/>
    </source>
</evidence>
<name>A0A4C1U371_EUMVA</name>
<reference evidence="1 2" key="1">
    <citation type="journal article" date="2019" name="Commun. Biol.">
        <title>The bagworm genome reveals a unique fibroin gene that provides high tensile strength.</title>
        <authorList>
            <person name="Kono N."/>
            <person name="Nakamura H."/>
            <person name="Ohtoshi R."/>
            <person name="Tomita M."/>
            <person name="Numata K."/>
            <person name="Arakawa K."/>
        </authorList>
    </citation>
    <scope>NUCLEOTIDE SEQUENCE [LARGE SCALE GENOMIC DNA]</scope>
</reference>
<accession>A0A4C1U371</accession>
<dbReference type="AlphaFoldDB" id="A0A4C1U371"/>
<dbReference type="OrthoDB" id="6783084at2759"/>